<evidence type="ECO:0000259" key="5">
    <source>
        <dbReference type="PROSITE" id="PS50883"/>
    </source>
</evidence>
<dbReference type="CDD" id="cd01948">
    <property type="entry name" value="EAL"/>
    <property type="match status" value="1"/>
</dbReference>
<dbReference type="InterPro" id="IPR052155">
    <property type="entry name" value="Biofilm_reg_signaling"/>
</dbReference>
<dbReference type="CDD" id="cd01949">
    <property type="entry name" value="GGDEF"/>
    <property type="match status" value="1"/>
</dbReference>
<dbReference type="PROSITE" id="PS50113">
    <property type="entry name" value="PAC"/>
    <property type="match status" value="1"/>
</dbReference>
<accession>A0A3Q9BN73</accession>
<feature type="domain" description="GGDEF" evidence="6">
    <location>
        <begin position="451"/>
        <end position="584"/>
    </location>
</feature>
<dbReference type="SUPFAM" id="SSF141868">
    <property type="entry name" value="EAL domain-like"/>
    <property type="match status" value="1"/>
</dbReference>
<feature type="domain" description="EAL" evidence="5">
    <location>
        <begin position="593"/>
        <end position="846"/>
    </location>
</feature>
<feature type="domain" description="PAC" evidence="4">
    <location>
        <begin position="365"/>
        <end position="419"/>
    </location>
</feature>
<evidence type="ECO:0000313" key="8">
    <source>
        <dbReference type="Proteomes" id="UP000275663"/>
    </source>
</evidence>
<dbReference type="Proteomes" id="UP000275663">
    <property type="component" value="Chromosome"/>
</dbReference>
<dbReference type="InterPro" id="IPR000014">
    <property type="entry name" value="PAS"/>
</dbReference>
<dbReference type="Pfam" id="PF00990">
    <property type="entry name" value="GGDEF"/>
    <property type="match status" value="1"/>
</dbReference>
<dbReference type="SUPFAM" id="SSF55785">
    <property type="entry name" value="PYP-like sensor domain (PAS domain)"/>
    <property type="match status" value="1"/>
</dbReference>
<dbReference type="AlphaFoldDB" id="A0A3Q9BN73"/>
<keyword evidence="8" id="KW-1185">Reference proteome</keyword>
<keyword evidence="2" id="KW-1133">Transmembrane helix</keyword>
<dbReference type="InterPro" id="IPR035965">
    <property type="entry name" value="PAS-like_dom_sf"/>
</dbReference>
<dbReference type="PANTHER" id="PTHR44757:SF2">
    <property type="entry name" value="BIOFILM ARCHITECTURE MAINTENANCE PROTEIN MBAA"/>
    <property type="match status" value="1"/>
</dbReference>
<dbReference type="InterPro" id="IPR001633">
    <property type="entry name" value="EAL_dom"/>
</dbReference>
<evidence type="ECO:0000259" key="3">
    <source>
        <dbReference type="PROSITE" id="PS50112"/>
    </source>
</evidence>
<dbReference type="SMART" id="SM00267">
    <property type="entry name" value="GGDEF"/>
    <property type="match status" value="1"/>
</dbReference>
<dbReference type="InterPro" id="IPR000700">
    <property type="entry name" value="PAS-assoc_C"/>
</dbReference>
<keyword evidence="2" id="KW-0812">Transmembrane</keyword>
<evidence type="ECO:0000313" key="7">
    <source>
        <dbReference type="EMBL" id="AZP10807.1"/>
    </source>
</evidence>
<gene>
    <name evidence="7" type="ORF">EJN92_01450</name>
</gene>
<dbReference type="Gene3D" id="3.30.450.20">
    <property type="entry name" value="PAS domain"/>
    <property type="match status" value="1"/>
</dbReference>
<dbReference type="CDD" id="cd00130">
    <property type="entry name" value="PAS"/>
    <property type="match status" value="1"/>
</dbReference>
<sequence>MRLRRSSRSFVVLIAVFSLACVLGYLVVRQAVNRTIEHQALTIAKIVASQATTARSVYAHEIVGKLLQDGFGPSVDSANKPGHVPIPAQFLKLVGQASSTNADKLYEYKPVSKWNLEVSQGLADDFLRWAWPQLESQDQAQPKAAIDWQAVSRFEIQNGRRVLRYLSADPASQMSCASCHNAYEKTPEILKLRGAQGIQIGKQWQQHQLLGALSITIPLDKTELLAGSQINRTSIFIFAILFGSFAAIFWFNWRFVRQAKYLQNAQTQLEKSELEALTANTLLFAKQGVEQAFSELSTYMQAIDQHAIVSVADSAGRILKVNPKFVAISGFETNELIGQDHRILNSGLHPASFFSDMWKTIAQGEIWRGVICNRSKLGLLYWVDSAIVPMKDAHGVVVSYISIRIDITERKKVEQEMLHMATHDALTDLANRSLLRERMQEALDLARVKQNMTAVLFIDLDQFKAINDSIGHDVGDLLLIEVADRLRSCVRADDVLARQGGDEFIVFMPKIEDPSNAATLASKLQLILSTPFKIGERELYIGSSIGIAVSPQDGGEVDVLLKNSDTAMYQVKAAGRNHFMFFHADMSRLAVSHYAMTADLRHAIARDEFFLNFQPIVGVQSGQIESMEVLLRWQHPVLGLVSPVEFIPLAESSGLIVAIGEWVLRTACTQLQEWRSLGYRLPHLAINLSAIQIHHSSILQTVTRILAETGLTASALELEITEGSLMNNTDEVVATLSALSQLGVQISIDDFGTGYSSLSYLKRLPIDTLKIDRSFVMDIGDAQDGTAIVAAIIAMARSLNLKVIAEGVESAQQLAFLQAQECDQFQGYLYSKPLSAAEMRQRLLRA</sequence>
<dbReference type="PROSITE" id="PS50112">
    <property type="entry name" value="PAS"/>
    <property type="match status" value="1"/>
</dbReference>
<dbReference type="InterPro" id="IPR021796">
    <property type="entry name" value="Tll0287-like_dom"/>
</dbReference>
<dbReference type="Pfam" id="PF00563">
    <property type="entry name" value="EAL"/>
    <property type="match status" value="1"/>
</dbReference>
<dbReference type="InterPro" id="IPR043128">
    <property type="entry name" value="Rev_trsase/Diguanyl_cyclase"/>
</dbReference>
<protein>
    <submittedName>
        <fullName evidence="7">EAL domain-containing protein</fullName>
    </submittedName>
</protein>
<dbReference type="SUPFAM" id="SSF55073">
    <property type="entry name" value="Nucleotide cyclase"/>
    <property type="match status" value="1"/>
</dbReference>
<dbReference type="GO" id="GO:0071732">
    <property type="term" value="P:cellular response to nitric oxide"/>
    <property type="evidence" value="ECO:0007669"/>
    <property type="project" value="UniProtKB-ARBA"/>
</dbReference>
<evidence type="ECO:0000259" key="4">
    <source>
        <dbReference type="PROSITE" id="PS50113"/>
    </source>
</evidence>
<keyword evidence="2" id="KW-0472">Membrane</keyword>
<dbReference type="PROSITE" id="PS50883">
    <property type="entry name" value="EAL"/>
    <property type="match status" value="1"/>
</dbReference>
<feature type="domain" description="PAS" evidence="3">
    <location>
        <begin position="309"/>
        <end position="350"/>
    </location>
</feature>
<dbReference type="InterPro" id="IPR000160">
    <property type="entry name" value="GGDEF_dom"/>
</dbReference>
<dbReference type="PANTHER" id="PTHR44757">
    <property type="entry name" value="DIGUANYLATE CYCLASE DGCP"/>
    <property type="match status" value="1"/>
</dbReference>
<dbReference type="GO" id="GO:0071111">
    <property type="term" value="F:cyclic-guanylate-specific phosphodiesterase activity"/>
    <property type="evidence" value="ECO:0007669"/>
    <property type="project" value="UniProtKB-EC"/>
</dbReference>
<name>A0A3Q9BN73_9BURK</name>
<evidence type="ECO:0000256" key="1">
    <source>
        <dbReference type="ARBA" id="ARBA00051114"/>
    </source>
</evidence>
<dbReference type="SMART" id="SM00052">
    <property type="entry name" value="EAL"/>
    <property type="match status" value="1"/>
</dbReference>
<evidence type="ECO:0000259" key="6">
    <source>
        <dbReference type="PROSITE" id="PS50887"/>
    </source>
</evidence>
<dbReference type="RefSeq" id="WP_126126206.1">
    <property type="nucleotide sequence ID" value="NZ_CP034464.1"/>
</dbReference>
<comment type="catalytic activity">
    <reaction evidence="1">
        <text>3',3'-c-di-GMP + H2O = 5'-phosphoguanylyl(3'-&gt;5')guanosine + H(+)</text>
        <dbReference type="Rhea" id="RHEA:24902"/>
        <dbReference type="ChEBI" id="CHEBI:15377"/>
        <dbReference type="ChEBI" id="CHEBI:15378"/>
        <dbReference type="ChEBI" id="CHEBI:58754"/>
        <dbReference type="ChEBI" id="CHEBI:58805"/>
        <dbReference type="EC" id="3.1.4.52"/>
    </reaction>
    <physiologicalReaction direction="left-to-right" evidence="1">
        <dbReference type="Rhea" id="RHEA:24903"/>
    </physiologicalReaction>
</comment>
<proteinExistence type="predicted"/>
<dbReference type="InterPro" id="IPR035919">
    <property type="entry name" value="EAL_sf"/>
</dbReference>
<dbReference type="FunFam" id="3.30.70.270:FF:000001">
    <property type="entry name" value="Diguanylate cyclase domain protein"/>
    <property type="match status" value="1"/>
</dbReference>
<dbReference type="PROSITE" id="PS50887">
    <property type="entry name" value="GGDEF"/>
    <property type="match status" value="1"/>
</dbReference>
<dbReference type="Pfam" id="PF13426">
    <property type="entry name" value="PAS_9"/>
    <property type="match status" value="1"/>
</dbReference>
<dbReference type="InterPro" id="IPR029787">
    <property type="entry name" value="Nucleotide_cyclase"/>
</dbReference>
<dbReference type="KEGG" id="upv:EJN92_01450"/>
<organism evidence="7 8">
    <name type="scientific">Undibacterium parvum</name>
    <dbReference type="NCBI Taxonomy" id="401471"/>
    <lineage>
        <taxon>Bacteria</taxon>
        <taxon>Pseudomonadati</taxon>
        <taxon>Pseudomonadota</taxon>
        <taxon>Betaproteobacteria</taxon>
        <taxon>Burkholderiales</taxon>
        <taxon>Oxalobacteraceae</taxon>
        <taxon>Undibacterium</taxon>
    </lineage>
</organism>
<reference evidence="7 8" key="1">
    <citation type="journal article" date="2011" name="Int. J. Syst. Evol. Microbiol.">
        <title>Description of Undibacterium oligocarboniphilum sp. nov., isolated from purified water, and Undibacterium pigrum strain CCUG 49012 as the type strain of Undibacterium parvum sp. nov., and emended descriptions of the genus Undibacterium and the species Undibacterium pigrum.</title>
        <authorList>
            <person name="Eder W."/>
            <person name="Wanner G."/>
            <person name="Ludwig W."/>
            <person name="Busse H.J."/>
            <person name="Ziemke-Kageler F."/>
            <person name="Lang E."/>
        </authorList>
    </citation>
    <scope>NUCLEOTIDE SEQUENCE [LARGE SCALE GENOMIC DNA]</scope>
    <source>
        <strain evidence="7 8">DSM 23061</strain>
    </source>
</reference>
<dbReference type="PROSITE" id="PS51257">
    <property type="entry name" value="PROKAR_LIPOPROTEIN"/>
    <property type="match status" value="1"/>
</dbReference>
<dbReference type="NCBIfam" id="TIGR00229">
    <property type="entry name" value="sensory_box"/>
    <property type="match status" value="1"/>
</dbReference>
<dbReference type="NCBIfam" id="TIGR00254">
    <property type="entry name" value="GGDEF"/>
    <property type="match status" value="1"/>
</dbReference>
<dbReference type="OrthoDB" id="9813903at2"/>
<dbReference type="Pfam" id="PF11845">
    <property type="entry name" value="Tll0287-like"/>
    <property type="match status" value="1"/>
</dbReference>
<dbReference type="FunFam" id="3.20.20.450:FF:000001">
    <property type="entry name" value="Cyclic di-GMP phosphodiesterase yahA"/>
    <property type="match status" value="1"/>
</dbReference>
<dbReference type="EMBL" id="CP034464">
    <property type="protein sequence ID" value="AZP10807.1"/>
    <property type="molecule type" value="Genomic_DNA"/>
</dbReference>
<dbReference type="Gene3D" id="3.20.20.450">
    <property type="entry name" value="EAL domain"/>
    <property type="match status" value="1"/>
</dbReference>
<evidence type="ECO:0000256" key="2">
    <source>
        <dbReference type="SAM" id="Phobius"/>
    </source>
</evidence>
<feature type="transmembrane region" description="Helical" evidence="2">
    <location>
        <begin position="235"/>
        <end position="253"/>
    </location>
</feature>
<dbReference type="Gene3D" id="3.30.70.270">
    <property type="match status" value="1"/>
</dbReference>